<dbReference type="PaxDb" id="65489-OBART01G16410.1"/>
<protein>
    <submittedName>
        <fullName evidence="1">Uncharacterized protein</fullName>
    </submittedName>
</protein>
<accession>A0A0D3EP31</accession>
<dbReference type="AlphaFoldDB" id="A0A0D3EP31"/>
<keyword evidence="2" id="KW-1185">Reference proteome</keyword>
<evidence type="ECO:0000313" key="2">
    <source>
        <dbReference type="Proteomes" id="UP000026960"/>
    </source>
</evidence>
<evidence type="ECO:0000313" key="1">
    <source>
        <dbReference type="EnsemblPlants" id="OBART01G16410.1"/>
    </source>
</evidence>
<reference evidence="1" key="1">
    <citation type="journal article" date="2009" name="Rice">
        <title>De Novo Next Generation Sequencing of Plant Genomes.</title>
        <authorList>
            <person name="Rounsley S."/>
            <person name="Marri P.R."/>
            <person name="Yu Y."/>
            <person name="He R."/>
            <person name="Sisneros N."/>
            <person name="Goicoechea J.L."/>
            <person name="Lee S.J."/>
            <person name="Angelova A."/>
            <person name="Kudrna D."/>
            <person name="Luo M."/>
            <person name="Affourtit J."/>
            <person name="Desany B."/>
            <person name="Knight J."/>
            <person name="Niazi F."/>
            <person name="Egholm M."/>
            <person name="Wing R.A."/>
        </authorList>
    </citation>
    <scope>NUCLEOTIDE SEQUENCE [LARGE SCALE GENOMIC DNA]</scope>
    <source>
        <strain evidence="1">cv. IRGC 105608</strain>
    </source>
</reference>
<reference evidence="1" key="2">
    <citation type="submission" date="2015-03" db="UniProtKB">
        <authorList>
            <consortium name="EnsemblPlants"/>
        </authorList>
    </citation>
    <scope>IDENTIFICATION</scope>
</reference>
<proteinExistence type="predicted"/>
<dbReference type="Gramene" id="OBART01G16410.1">
    <property type="protein sequence ID" value="OBART01G16410.1"/>
    <property type="gene ID" value="OBART01G16410"/>
</dbReference>
<dbReference type="HOGENOM" id="CLU_184777_0_0_1"/>
<dbReference type="EnsemblPlants" id="OBART01G16410.1">
    <property type="protein sequence ID" value="OBART01G16410.1"/>
    <property type="gene ID" value="OBART01G16410"/>
</dbReference>
<sequence>MSKCCSSHPTPQCLQWSEAHYSLDIHSTPAFGLYRTASSIGIQGADVDPNGYAEAMGNLKAQGKT</sequence>
<dbReference type="Proteomes" id="UP000026960">
    <property type="component" value="Chromosome 1"/>
</dbReference>
<name>A0A0D3EP31_9ORYZ</name>
<organism evidence="1">
    <name type="scientific">Oryza barthii</name>
    <dbReference type="NCBI Taxonomy" id="65489"/>
    <lineage>
        <taxon>Eukaryota</taxon>
        <taxon>Viridiplantae</taxon>
        <taxon>Streptophyta</taxon>
        <taxon>Embryophyta</taxon>
        <taxon>Tracheophyta</taxon>
        <taxon>Spermatophyta</taxon>
        <taxon>Magnoliopsida</taxon>
        <taxon>Liliopsida</taxon>
        <taxon>Poales</taxon>
        <taxon>Poaceae</taxon>
        <taxon>BOP clade</taxon>
        <taxon>Oryzoideae</taxon>
        <taxon>Oryzeae</taxon>
        <taxon>Oryzinae</taxon>
        <taxon>Oryza</taxon>
    </lineage>
</organism>